<dbReference type="InterPro" id="IPR011335">
    <property type="entry name" value="Restrct_endonuc-II-like"/>
</dbReference>
<sequence>MLTKTSRRKALLPPQKVSIEEYFRAEGKSIYKHEYHDGIIKKMAGGTFNHDNLAGKVVTFINLFLEENNLLYLVNGSDTKIRIEQYNKFVYPDAVVICEKPEFYQNRKDTISNPLVVVEVLSDSTKEYYRTLKYEYYRTIPSFKEYVLVHQDRKHVSVYTKQPDATWIVRDYDGDDATAILYAIQQCPLSLKRLYRGLEIANP</sequence>
<keyword evidence="2" id="KW-0255">Endonuclease</keyword>
<dbReference type="AlphaFoldDB" id="A0A7W5ZRZ2"/>
<dbReference type="Pfam" id="PF05685">
    <property type="entry name" value="Uma2"/>
    <property type="match status" value="1"/>
</dbReference>
<dbReference type="Proteomes" id="UP000541352">
    <property type="component" value="Unassembled WGS sequence"/>
</dbReference>
<evidence type="ECO:0000259" key="1">
    <source>
        <dbReference type="Pfam" id="PF05685"/>
    </source>
</evidence>
<evidence type="ECO:0000313" key="2">
    <source>
        <dbReference type="EMBL" id="MBB3841001.1"/>
    </source>
</evidence>
<keyword evidence="2" id="KW-0540">Nuclease</keyword>
<dbReference type="EMBL" id="JACIBY010000013">
    <property type="protein sequence ID" value="MBB3841001.1"/>
    <property type="molecule type" value="Genomic_DNA"/>
</dbReference>
<proteinExistence type="predicted"/>
<dbReference type="PANTHER" id="PTHR36558">
    <property type="entry name" value="GLR1098 PROTEIN"/>
    <property type="match status" value="1"/>
</dbReference>
<dbReference type="CDD" id="cd06260">
    <property type="entry name" value="DUF820-like"/>
    <property type="match status" value="1"/>
</dbReference>
<gene>
    <name evidence="2" type="ORF">FHS57_005022</name>
</gene>
<dbReference type="SUPFAM" id="SSF52980">
    <property type="entry name" value="Restriction endonuclease-like"/>
    <property type="match status" value="1"/>
</dbReference>
<feature type="domain" description="Putative restriction endonuclease" evidence="1">
    <location>
        <begin position="20"/>
        <end position="180"/>
    </location>
</feature>
<keyword evidence="2" id="KW-0378">Hydrolase</keyword>
<name>A0A7W5ZRZ2_9BACT</name>
<protein>
    <submittedName>
        <fullName evidence="2">Uma2 family endonuclease</fullName>
    </submittedName>
</protein>
<dbReference type="InterPro" id="IPR012296">
    <property type="entry name" value="Nuclease_put_TT1808"/>
</dbReference>
<dbReference type="GO" id="GO:0004519">
    <property type="term" value="F:endonuclease activity"/>
    <property type="evidence" value="ECO:0007669"/>
    <property type="project" value="UniProtKB-KW"/>
</dbReference>
<dbReference type="InterPro" id="IPR008538">
    <property type="entry name" value="Uma2"/>
</dbReference>
<organism evidence="2 3">
    <name type="scientific">Runella defluvii</name>
    <dbReference type="NCBI Taxonomy" id="370973"/>
    <lineage>
        <taxon>Bacteria</taxon>
        <taxon>Pseudomonadati</taxon>
        <taxon>Bacteroidota</taxon>
        <taxon>Cytophagia</taxon>
        <taxon>Cytophagales</taxon>
        <taxon>Spirosomataceae</taxon>
        <taxon>Runella</taxon>
    </lineage>
</organism>
<evidence type="ECO:0000313" key="3">
    <source>
        <dbReference type="Proteomes" id="UP000541352"/>
    </source>
</evidence>
<comment type="caution">
    <text evidence="2">The sequence shown here is derived from an EMBL/GenBank/DDBJ whole genome shotgun (WGS) entry which is preliminary data.</text>
</comment>
<keyword evidence="3" id="KW-1185">Reference proteome</keyword>
<dbReference type="RefSeq" id="WP_183978354.1">
    <property type="nucleotide sequence ID" value="NZ_JACIBY010000013.1"/>
</dbReference>
<dbReference type="PANTHER" id="PTHR36558:SF1">
    <property type="entry name" value="RESTRICTION ENDONUCLEASE DOMAIN-CONTAINING PROTEIN-RELATED"/>
    <property type="match status" value="1"/>
</dbReference>
<accession>A0A7W5ZRZ2</accession>
<reference evidence="2 3" key="1">
    <citation type="submission" date="2020-08" db="EMBL/GenBank/DDBJ databases">
        <title>Genomic Encyclopedia of Type Strains, Phase IV (KMG-IV): sequencing the most valuable type-strain genomes for metagenomic binning, comparative biology and taxonomic classification.</title>
        <authorList>
            <person name="Goeker M."/>
        </authorList>
    </citation>
    <scope>NUCLEOTIDE SEQUENCE [LARGE SCALE GENOMIC DNA]</scope>
    <source>
        <strain evidence="2 3">DSM 17976</strain>
    </source>
</reference>
<dbReference type="Gene3D" id="3.90.1570.10">
    <property type="entry name" value="tt1808, chain A"/>
    <property type="match status" value="1"/>
</dbReference>